<name>A0A8S3GYJ9_9BILA</name>
<feature type="coiled-coil region" evidence="1">
    <location>
        <begin position="10"/>
        <end position="37"/>
    </location>
</feature>
<dbReference type="Proteomes" id="UP000681967">
    <property type="component" value="Unassembled WGS sequence"/>
</dbReference>
<accession>A0A8S3GYJ9</accession>
<protein>
    <submittedName>
        <fullName evidence="2">Uncharacterized protein</fullName>
    </submittedName>
</protein>
<sequence length="124" mass="14409">TEVIQKNNRRHIIEDSLRETEENLQQLLERITSYGNDRNVPLLQLIDLNLLSSKGAYDENKIFETLKERYDECMEYKRSMIVYDLDSLVGVNQSDSESSMGTSTSTSIVNQSIYIYVTSRFREA</sequence>
<evidence type="ECO:0000313" key="3">
    <source>
        <dbReference type="Proteomes" id="UP000681967"/>
    </source>
</evidence>
<evidence type="ECO:0000313" key="2">
    <source>
        <dbReference type="EMBL" id="CAF5172085.1"/>
    </source>
</evidence>
<reference evidence="2" key="1">
    <citation type="submission" date="2021-02" db="EMBL/GenBank/DDBJ databases">
        <authorList>
            <person name="Nowell W R."/>
        </authorList>
    </citation>
    <scope>NUCLEOTIDE SEQUENCE</scope>
</reference>
<organism evidence="2 3">
    <name type="scientific">Rotaria magnacalcarata</name>
    <dbReference type="NCBI Taxonomy" id="392030"/>
    <lineage>
        <taxon>Eukaryota</taxon>
        <taxon>Metazoa</taxon>
        <taxon>Spiralia</taxon>
        <taxon>Gnathifera</taxon>
        <taxon>Rotifera</taxon>
        <taxon>Eurotatoria</taxon>
        <taxon>Bdelloidea</taxon>
        <taxon>Philodinida</taxon>
        <taxon>Philodinidae</taxon>
        <taxon>Rotaria</taxon>
    </lineage>
</organism>
<feature type="non-terminal residue" evidence="2">
    <location>
        <position position="1"/>
    </location>
</feature>
<dbReference type="AlphaFoldDB" id="A0A8S3GYJ9"/>
<dbReference type="EMBL" id="CAJOBH010282492">
    <property type="protein sequence ID" value="CAF5172085.1"/>
    <property type="molecule type" value="Genomic_DNA"/>
</dbReference>
<gene>
    <name evidence="2" type="ORF">BYL167_LOCUS77498</name>
</gene>
<evidence type="ECO:0000256" key="1">
    <source>
        <dbReference type="SAM" id="Coils"/>
    </source>
</evidence>
<proteinExistence type="predicted"/>
<feature type="non-terminal residue" evidence="2">
    <location>
        <position position="124"/>
    </location>
</feature>
<keyword evidence="1" id="KW-0175">Coiled coil</keyword>
<comment type="caution">
    <text evidence="2">The sequence shown here is derived from an EMBL/GenBank/DDBJ whole genome shotgun (WGS) entry which is preliminary data.</text>
</comment>